<evidence type="ECO:0000259" key="2">
    <source>
        <dbReference type="Pfam" id="PF05193"/>
    </source>
</evidence>
<dbReference type="InterPro" id="IPR007863">
    <property type="entry name" value="Peptidase_M16_C"/>
</dbReference>
<dbReference type="Proteomes" id="UP000285190">
    <property type="component" value="Unassembled WGS sequence"/>
</dbReference>
<sequence length="438" mass="47107">MKKLIVAIALVASASAHAALQIQTWTLENGARVLFVENHSIPMFDVSVEFDAGSRRDPQGKTGTASITNAMLARGLRAVDAPVAEPAMTEAQISDALADTAAQRGGGAGIDRAGASLRTLSSRAERDTAIALLARLLAQPSFPENLLVRDKARIIAGIREDDTKPESIAGKTFWRVLYGAHPYARRETAESVEAITRNDLVDFHRAHYVANRAVVAMIGDVTRADAEAIARQLTSRLPQGAPLPTMPEVPAPHGQEENIAHPASQAHIMMGVPALARGDADFFPLTVGNYVLGGGGFVSRLTREVREKRGLSYSVYSYFNPLAQEGPFQIGLQTQKEQSGEALKVVHDTLATFLRDGPTPQEVQAAKDNLIGGFALRIDNNRKILDNIAMIGFYNLPLDYLDTWTANVAKVTASDIKTAFNRKIAPGKLATVVVGNGK</sequence>
<dbReference type="PANTHER" id="PTHR11851:SF224">
    <property type="entry name" value="PROCESSING PROTEASE"/>
    <property type="match status" value="1"/>
</dbReference>
<protein>
    <submittedName>
        <fullName evidence="3">Insulinase family protein</fullName>
    </submittedName>
</protein>
<gene>
    <name evidence="3" type="ORF">D3870_02145</name>
</gene>
<dbReference type="EMBL" id="QYUN01000002">
    <property type="protein sequence ID" value="RJG04971.1"/>
    <property type="molecule type" value="Genomic_DNA"/>
</dbReference>
<keyword evidence="4" id="KW-1185">Reference proteome</keyword>
<evidence type="ECO:0000313" key="3">
    <source>
        <dbReference type="EMBL" id="RJG04971.1"/>
    </source>
</evidence>
<dbReference type="OrthoDB" id="9811314at2"/>
<dbReference type="InterPro" id="IPR011249">
    <property type="entry name" value="Metalloenz_LuxS/M16"/>
</dbReference>
<organism evidence="3 4">
    <name type="scientific">Noviherbaspirillum cavernae</name>
    <dbReference type="NCBI Taxonomy" id="2320862"/>
    <lineage>
        <taxon>Bacteria</taxon>
        <taxon>Pseudomonadati</taxon>
        <taxon>Pseudomonadota</taxon>
        <taxon>Betaproteobacteria</taxon>
        <taxon>Burkholderiales</taxon>
        <taxon>Oxalobacteraceae</taxon>
        <taxon>Noviherbaspirillum</taxon>
    </lineage>
</organism>
<feature type="signal peptide" evidence="1">
    <location>
        <begin position="1"/>
        <end position="18"/>
    </location>
</feature>
<dbReference type="InterPro" id="IPR050361">
    <property type="entry name" value="MPP/UQCRC_Complex"/>
</dbReference>
<dbReference type="AlphaFoldDB" id="A0A418WXQ6"/>
<feature type="domain" description="Peptidase M16 C-terminal" evidence="2">
    <location>
        <begin position="195"/>
        <end position="370"/>
    </location>
</feature>
<dbReference type="RefSeq" id="WP_119736281.1">
    <property type="nucleotide sequence ID" value="NZ_QYUN01000002.1"/>
</dbReference>
<keyword evidence="1" id="KW-0732">Signal</keyword>
<accession>A0A418WXQ6</accession>
<name>A0A418WXQ6_9BURK</name>
<dbReference type="GO" id="GO:0046872">
    <property type="term" value="F:metal ion binding"/>
    <property type="evidence" value="ECO:0007669"/>
    <property type="project" value="InterPro"/>
</dbReference>
<dbReference type="Pfam" id="PF05193">
    <property type="entry name" value="Peptidase_M16_C"/>
    <property type="match status" value="1"/>
</dbReference>
<comment type="caution">
    <text evidence="3">The sequence shown here is derived from an EMBL/GenBank/DDBJ whole genome shotgun (WGS) entry which is preliminary data.</text>
</comment>
<reference evidence="3 4" key="1">
    <citation type="submission" date="2018-09" db="EMBL/GenBank/DDBJ databases">
        <authorList>
            <person name="Zhu H."/>
        </authorList>
    </citation>
    <scope>NUCLEOTIDE SEQUENCE [LARGE SCALE GENOMIC DNA]</scope>
    <source>
        <strain evidence="3 4">K2R10-39</strain>
    </source>
</reference>
<evidence type="ECO:0000256" key="1">
    <source>
        <dbReference type="SAM" id="SignalP"/>
    </source>
</evidence>
<proteinExistence type="predicted"/>
<feature type="chain" id="PRO_5019230234" evidence="1">
    <location>
        <begin position="19"/>
        <end position="438"/>
    </location>
</feature>
<dbReference type="Gene3D" id="3.30.830.10">
    <property type="entry name" value="Metalloenzyme, LuxS/M16 peptidase-like"/>
    <property type="match status" value="2"/>
</dbReference>
<dbReference type="SUPFAM" id="SSF63411">
    <property type="entry name" value="LuxS/MPP-like metallohydrolase"/>
    <property type="match status" value="2"/>
</dbReference>
<dbReference type="PANTHER" id="PTHR11851">
    <property type="entry name" value="METALLOPROTEASE"/>
    <property type="match status" value="1"/>
</dbReference>
<evidence type="ECO:0000313" key="4">
    <source>
        <dbReference type="Proteomes" id="UP000285190"/>
    </source>
</evidence>